<feature type="signal peptide" evidence="3">
    <location>
        <begin position="1"/>
        <end position="22"/>
    </location>
</feature>
<dbReference type="InterPro" id="IPR012338">
    <property type="entry name" value="Beta-lactam/transpept-like"/>
</dbReference>
<comment type="caution">
    <text evidence="4">The sequence shown here is derived from an EMBL/GenBank/DDBJ whole genome shotgun (WGS) entry which is preliminary data.</text>
</comment>
<dbReference type="InterPro" id="IPR000667">
    <property type="entry name" value="Peptidase_S13"/>
</dbReference>
<dbReference type="Gene3D" id="3.50.80.20">
    <property type="entry name" value="D-Ala-D-Ala carboxypeptidase C, peptidase S13"/>
    <property type="match status" value="1"/>
</dbReference>
<keyword evidence="4" id="KW-0121">Carboxypeptidase</keyword>
<gene>
    <name evidence="4" type="ORF">C176_15942</name>
</gene>
<dbReference type="PATRIC" id="fig|1227360.4.peg.3248"/>
<dbReference type="Proteomes" id="UP000019062">
    <property type="component" value="Unassembled WGS sequence"/>
</dbReference>
<dbReference type="Pfam" id="PF02113">
    <property type="entry name" value="Peptidase_S13"/>
    <property type="match status" value="1"/>
</dbReference>
<keyword evidence="5" id="KW-1185">Reference proteome</keyword>
<reference evidence="4 5" key="1">
    <citation type="journal article" date="2014" name="BMC Genomics">
        <title>Genomic comparison of sporeforming bacilli isolated from milk.</title>
        <authorList>
            <person name="Moreno Switt A.I."/>
            <person name="Andrus A.D."/>
            <person name="Ranieri M.L."/>
            <person name="Orsi R.H."/>
            <person name="Ivy R."/>
            <person name="den Bakker H.C."/>
            <person name="Martin N.H."/>
            <person name="Wiedmann M."/>
            <person name="Boor K.J."/>
        </authorList>
    </citation>
    <scope>NUCLEOTIDE SEQUENCE [LARGE SCALE GENOMIC DNA]</scope>
    <source>
        <strain evidence="4 5">FSL R5-213</strain>
    </source>
</reference>
<dbReference type="GO" id="GO:0006508">
    <property type="term" value="P:proteolysis"/>
    <property type="evidence" value="ECO:0007669"/>
    <property type="project" value="InterPro"/>
</dbReference>
<dbReference type="NCBIfam" id="TIGR00666">
    <property type="entry name" value="PBP4"/>
    <property type="match status" value="1"/>
</dbReference>
<dbReference type="PRINTS" id="PR00922">
    <property type="entry name" value="DADACBPTASE3"/>
</dbReference>
<dbReference type="EMBL" id="ASQA01000034">
    <property type="protein sequence ID" value="ETT82497.1"/>
    <property type="molecule type" value="Genomic_DNA"/>
</dbReference>
<dbReference type="PANTHER" id="PTHR30023:SF0">
    <property type="entry name" value="PENICILLIN-SENSITIVE CARBOXYPEPTIDASE A"/>
    <property type="match status" value="1"/>
</dbReference>
<dbReference type="AlphaFoldDB" id="W4ER80"/>
<name>W4ER80_9BACL</name>
<evidence type="ECO:0000256" key="2">
    <source>
        <dbReference type="ARBA" id="ARBA00022801"/>
    </source>
</evidence>
<sequence length="487" mass="53950">MQSRLSLFVKVFMLMVSFLLFGQTIDAGTQDLNPLREDIEKIVREQLDGAEVSISVRQKNSGHLIYSYHGGQVIKPASNMKLLTSAAALETLGNNYQFITQLFTNGKITNGLLEGDLYIRGEGDPTLMKEDLEQFAGELKAKGVHTVDGHLIGDDTWFDSELLTPGIVWDDEPYYYAAPITALTTSPNTDYDTGTVIVDVSTESVDTPPTIKVTPYIGEMEIINKAKTVKETDAYTLDITRLYKSNQIVISGNLPIGKTGREWITVKNPTIHTLSLFQSVLEEAGIQFISGHTLKVMKTPKKATLLVEKRSMPLKDIMIPYMKLSNNGIADILVKTMGRVEKHDGSTKAGLKVVRSYGKSLKLDMKTWNFEDGSGMSHKNSVSSNALTDMLYKVQKEKNWYKTYYSSLPVAANAERMIGGSLRNRFKDPLTAGKVIAKTGSLNGVNTLSGYVQADSGKWYIFSVLVQNKEDTIPVIDKIVTTMAKEL</sequence>
<keyword evidence="2" id="KW-0378">Hydrolase</keyword>
<evidence type="ECO:0000256" key="1">
    <source>
        <dbReference type="ARBA" id="ARBA00006096"/>
    </source>
</evidence>
<dbReference type="GO" id="GO:0004185">
    <property type="term" value="F:serine-type carboxypeptidase activity"/>
    <property type="evidence" value="ECO:0007669"/>
    <property type="project" value="InterPro"/>
</dbReference>
<keyword evidence="3" id="KW-0732">Signal</keyword>
<evidence type="ECO:0000313" key="5">
    <source>
        <dbReference type="Proteomes" id="UP000019062"/>
    </source>
</evidence>
<dbReference type="GO" id="GO:0000270">
    <property type="term" value="P:peptidoglycan metabolic process"/>
    <property type="evidence" value="ECO:0007669"/>
    <property type="project" value="TreeGrafter"/>
</dbReference>
<organism evidence="4 5">
    <name type="scientific">Viridibacillus arenosi FSL R5-213</name>
    <dbReference type="NCBI Taxonomy" id="1227360"/>
    <lineage>
        <taxon>Bacteria</taxon>
        <taxon>Bacillati</taxon>
        <taxon>Bacillota</taxon>
        <taxon>Bacilli</taxon>
        <taxon>Bacillales</taxon>
        <taxon>Caryophanaceae</taxon>
        <taxon>Viridibacillus</taxon>
    </lineage>
</organism>
<dbReference type="PANTHER" id="PTHR30023">
    <property type="entry name" value="D-ALANYL-D-ALANINE CARBOXYPEPTIDASE"/>
    <property type="match status" value="1"/>
</dbReference>
<keyword evidence="4" id="KW-0645">Protease</keyword>
<dbReference type="eggNOG" id="COG2027">
    <property type="taxonomic scope" value="Bacteria"/>
</dbReference>
<dbReference type="SUPFAM" id="SSF56601">
    <property type="entry name" value="beta-lactamase/transpeptidase-like"/>
    <property type="match status" value="1"/>
</dbReference>
<evidence type="ECO:0000313" key="4">
    <source>
        <dbReference type="EMBL" id="ETT82497.1"/>
    </source>
</evidence>
<dbReference type="RefSeq" id="WP_038187523.1">
    <property type="nucleotide sequence ID" value="NZ_ASQA01000034.1"/>
</dbReference>
<proteinExistence type="inferred from homology"/>
<dbReference type="Gene3D" id="3.40.710.10">
    <property type="entry name" value="DD-peptidase/beta-lactamase superfamily"/>
    <property type="match status" value="2"/>
</dbReference>
<protein>
    <submittedName>
        <fullName evidence="4">Penicillin-binding protein (D-alanyl-D-alanine carboxypeptidase)</fullName>
    </submittedName>
</protein>
<accession>W4ER80</accession>
<evidence type="ECO:0000256" key="3">
    <source>
        <dbReference type="SAM" id="SignalP"/>
    </source>
</evidence>
<comment type="similarity">
    <text evidence="1">Belongs to the peptidase S13 family.</text>
</comment>
<feature type="chain" id="PRO_5038389807" evidence="3">
    <location>
        <begin position="23"/>
        <end position="487"/>
    </location>
</feature>